<organism evidence="1 2">
    <name type="scientific">Formimonas warabiya</name>
    <dbReference type="NCBI Taxonomy" id="1761012"/>
    <lineage>
        <taxon>Bacteria</taxon>
        <taxon>Bacillati</taxon>
        <taxon>Bacillota</taxon>
        <taxon>Clostridia</taxon>
        <taxon>Eubacteriales</taxon>
        <taxon>Peptococcaceae</taxon>
        <taxon>Candidatus Formimonas</taxon>
    </lineage>
</organism>
<dbReference type="InterPro" id="IPR026286">
    <property type="entry name" value="MaiA/AMDase"/>
</dbReference>
<dbReference type="Gene3D" id="3.40.50.12500">
    <property type="match status" value="1"/>
</dbReference>
<dbReference type="PANTHER" id="PTHR40267">
    <property type="entry name" value="BLR3294 PROTEIN"/>
    <property type="match status" value="1"/>
</dbReference>
<dbReference type="AlphaFoldDB" id="A0A3G1KMB7"/>
<protein>
    <recommendedName>
        <fullName evidence="3">Maleate cis-trans isomerase</fullName>
    </recommendedName>
</protein>
<evidence type="ECO:0008006" key="3">
    <source>
        <dbReference type="Google" id="ProtNLM"/>
    </source>
</evidence>
<dbReference type="KEGG" id="fwa:DCMF_00915"/>
<proteinExistence type="predicted"/>
<evidence type="ECO:0000313" key="1">
    <source>
        <dbReference type="EMBL" id="ATW23544.1"/>
    </source>
</evidence>
<sequence length="241" mass="26373">MHNAIDQRRIGLILPSVNIRMEPEFYRCAALKDLNFYTTRVLLNDTTEETLKAMERDLDHAAKMLATVFPEAVVYACTSGSFISGLNGNSHIVQTIEGHCHCPVVTASQAMIDSMKELGVSTITLVTPYTDDINEKEKDFFENNGIRVSALKGLQIVEAETLRTQSVEAITDLAMHTDVSESGAVFISCTNVEGLYIADGLEQKLGKPVVSSNIACLWSLLKVLGYSGGIKGHGVLLREHL</sequence>
<dbReference type="Pfam" id="PF17645">
    <property type="entry name" value="Amdase"/>
    <property type="match status" value="1"/>
</dbReference>
<name>A0A3G1KMB7_FORW1</name>
<reference evidence="1 2" key="1">
    <citation type="submission" date="2016-10" db="EMBL/GenBank/DDBJ databases">
        <title>Complete Genome Sequence of Peptococcaceae strain DCMF.</title>
        <authorList>
            <person name="Edwards R.J."/>
            <person name="Holland S.I."/>
            <person name="Deshpande N.P."/>
            <person name="Wong Y.K."/>
            <person name="Ertan H."/>
            <person name="Manefield M."/>
            <person name="Russell T.L."/>
            <person name="Lee M.J."/>
        </authorList>
    </citation>
    <scope>NUCLEOTIDE SEQUENCE [LARGE SCALE GENOMIC DNA]</scope>
    <source>
        <strain evidence="1 2">DCMF</strain>
    </source>
</reference>
<dbReference type="RefSeq" id="WP_148132693.1">
    <property type="nucleotide sequence ID" value="NZ_CP017634.1"/>
</dbReference>
<keyword evidence="2" id="KW-1185">Reference proteome</keyword>
<dbReference type="OrthoDB" id="483160at2"/>
<dbReference type="Proteomes" id="UP000323521">
    <property type="component" value="Chromosome"/>
</dbReference>
<dbReference type="EMBL" id="CP017634">
    <property type="protein sequence ID" value="ATW23544.1"/>
    <property type="molecule type" value="Genomic_DNA"/>
</dbReference>
<accession>A0A3G1KMB7</accession>
<gene>
    <name evidence="1" type="ORF">DCMF_00915</name>
</gene>
<dbReference type="PANTHER" id="PTHR40267:SF1">
    <property type="entry name" value="BLR3294 PROTEIN"/>
    <property type="match status" value="1"/>
</dbReference>
<evidence type="ECO:0000313" key="2">
    <source>
        <dbReference type="Proteomes" id="UP000323521"/>
    </source>
</evidence>
<dbReference type="InterPro" id="IPR053714">
    <property type="entry name" value="Iso_Racemase_Enz_sf"/>
</dbReference>
<dbReference type="PIRSF" id="PIRSF015736">
    <property type="entry name" value="MI"/>
    <property type="match status" value="1"/>
</dbReference>